<accession>A0AA91JAW8</accession>
<comment type="caution">
    <text evidence="1">The sequence shown here is derived from an EMBL/GenBank/DDBJ whole genome shotgun (WGS) entry which is preliminary data.</text>
</comment>
<organism evidence="1">
    <name type="scientific">Faucicola osloensis</name>
    <name type="common">Moraxella osloensis</name>
    <dbReference type="NCBI Taxonomy" id="34062"/>
    <lineage>
        <taxon>Bacteria</taxon>
        <taxon>Pseudomonadati</taxon>
        <taxon>Pseudomonadota</taxon>
        <taxon>Gammaproteobacteria</taxon>
        <taxon>Moraxellales</taxon>
        <taxon>Moraxellaceae</taxon>
        <taxon>Faucicola</taxon>
    </lineage>
</organism>
<sequence>MEFRNFDEFKKGFEEALNAGMSFEMKAPAQEARYPALTAEDFASFAKEAICSFLYLITEEGSTANIFYFTGGTSEDLFCQDERIKLDYVSNYRTAQPYFEDYLRAEAKY</sequence>
<dbReference type="AlphaFoldDB" id="A0AA91JAW8"/>
<evidence type="ECO:0000313" key="1">
    <source>
        <dbReference type="EMBL" id="OBX65817.1"/>
    </source>
</evidence>
<dbReference type="EMBL" id="LZMT01000004">
    <property type="protein sequence ID" value="OBX65817.1"/>
    <property type="molecule type" value="Genomic_DNA"/>
</dbReference>
<proteinExistence type="predicted"/>
<gene>
    <name evidence="1" type="ORF">A9299_07665</name>
</gene>
<protein>
    <submittedName>
        <fullName evidence="1">Uncharacterized protein</fullName>
    </submittedName>
</protein>
<reference evidence="1" key="1">
    <citation type="submission" date="2016-06" db="EMBL/GenBank/DDBJ databases">
        <title>Draft genome of Moraxella osloensis CCUG 67237.</title>
        <authorList>
            <person name="Salva-Serra F."/>
            <person name="Engstrom-Jakobsson H."/>
            <person name="Thorell K."/>
            <person name="Gonzales-Siles L."/>
            <person name="Karlsson R."/>
            <person name="Boulund F."/>
            <person name="Engstrand L."/>
            <person name="Kristiansson E."/>
            <person name="Moore E."/>
        </authorList>
    </citation>
    <scope>NUCLEOTIDE SEQUENCE [LARGE SCALE GENOMIC DNA]</scope>
    <source>
        <strain evidence="1">CCUG 67237</strain>
    </source>
</reference>
<name>A0AA91JAW8_FAUOS</name>